<dbReference type="PANTHER" id="PTHR11091:SF0">
    <property type="entry name" value="MALATE DEHYDROGENASE"/>
    <property type="match status" value="1"/>
</dbReference>
<dbReference type="GO" id="GO:0016491">
    <property type="term" value="F:oxidoreductase activity"/>
    <property type="evidence" value="ECO:0007669"/>
    <property type="project" value="UniProtKB-KW"/>
</dbReference>
<dbReference type="InterPro" id="IPR043143">
    <property type="entry name" value="Mal/L-sulf/L-lact_DH-like_NADP"/>
</dbReference>
<dbReference type="InterPro" id="IPR036111">
    <property type="entry name" value="Mal/L-sulfo/L-lacto_DH-like_sf"/>
</dbReference>
<keyword evidence="2" id="KW-0560">Oxidoreductase</keyword>
<dbReference type="PANTHER" id="PTHR11091">
    <property type="entry name" value="OXIDOREDUCTASE-RELATED"/>
    <property type="match status" value="1"/>
</dbReference>
<dbReference type="Gene3D" id="1.10.1530.10">
    <property type="match status" value="1"/>
</dbReference>
<dbReference type="EMBL" id="UINC01017742">
    <property type="protein sequence ID" value="SVA73906.1"/>
    <property type="molecule type" value="Genomic_DNA"/>
</dbReference>
<reference evidence="3" key="1">
    <citation type="submission" date="2018-05" db="EMBL/GenBank/DDBJ databases">
        <authorList>
            <person name="Lanie J.A."/>
            <person name="Ng W.-L."/>
            <person name="Kazmierczak K.M."/>
            <person name="Andrzejewski T.M."/>
            <person name="Davidsen T.M."/>
            <person name="Wayne K.J."/>
            <person name="Tettelin H."/>
            <person name="Glass J.I."/>
            <person name="Rusch D."/>
            <person name="Podicherti R."/>
            <person name="Tsui H.-C.T."/>
            <person name="Winkler M.E."/>
        </authorList>
    </citation>
    <scope>NUCLEOTIDE SEQUENCE</scope>
</reference>
<organism evidence="3">
    <name type="scientific">marine metagenome</name>
    <dbReference type="NCBI Taxonomy" id="408172"/>
    <lineage>
        <taxon>unclassified sequences</taxon>
        <taxon>metagenomes</taxon>
        <taxon>ecological metagenomes</taxon>
    </lineage>
</organism>
<dbReference type="Pfam" id="PF02615">
    <property type="entry name" value="Ldh_2"/>
    <property type="match status" value="1"/>
</dbReference>
<protein>
    <recommendedName>
        <fullName evidence="4">Sulfolactate dehydrogenase</fullName>
    </recommendedName>
</protein>
<sequence length="335" mass="34490">MSSQHLSLEQVESLTVQALTGAGACPESASSMAKAVRSAERDGIPSHGLLYVPTYCEHVRCGKVDGNANPDVSTTLSSALLVDAKTGFAHPAIEAGFKALIPLVKANGCAGMSVRNSYNCGVLGYHVEQLAEAGLVAIGFTNSPASIAPVGGNKPVIGTNPFAMAVPNSEGGAKFILDQSASVVAKSEIMMRAREGHSIPEGWALDANGNPTTDPEVALKGSMAPSGGYKGFGTGLMVEVMAAALSGAMLGIQASPFSGTGGGPPKTGQCFLALDPNAYSGPAFNERITALTEAINSQEGARLPGARRMENRKRIDIEGVHVSDSLLEKIKSYCV</sequence>
<accession>A0A381Y9W8</accession>
<gene>
    <name evidence="3" type="ORF">METZ01_LOCUS126760</name>
</gene>
<dbReference type="InterPro" id="IPR043144">
    <property type="entry name" value="Mal/L-sulf/L-lact_DH-like_ah"/>
</dbReference>
<name>A0A381Y9W8_9ZZZZ</name>
<dbReference type="AlphaFoldDB" id="A0A381Y9W8"/>
<comment type="similarity">
    <text evidence="1">Belongs to the LDH2/MDH2 oxidoreductase family.</text>
</comment>
<evidence type="ECO:0000256" key="1">
    <source>
        <dbReference type="ARBA" id="ARBA00006056"/>
    </source>
</evidence>
<proteinExistence type="inferred from homology"/>
<evidence type="ECO:0000256" key="2">
    <source>
        <dbReference type="ARBA" id="ARBA00023002"/>
    </source>
</evidence>
<dbReference type="Gene3D" id="3.30.1370.60">
    <property type="entry name" value="Hypothetical oxidoreductase yiak, domain 2"/>
    <property type="match status" value="1"/>
</dbReference>
<dbReference type="SUPFAM" id="SSF89733">
    <property type="entry name" value="L-sulfolactate dehydrogenase-like"/>
    <property type="match status" value="1"/>
</dbReference>
<evidence type="ECO:0000313" key="3">
    <source>
        <dbReference type="EMBL" id="SVA73906.1"/>
    </source>
</evidence>
<evidence type="ECO:0008006" key="4">
    <source>
        <dbReference type="Google" id="ProtNLM"/>
    </source>
</evidence>
<dbReference type="InterPro" id="IPR003767">
    <property type="entry name" value="Malate/L-lactate_DH-like"/>
</dbReference>